<keyword evidence="5" id="KW-0001">2Fe-2S</keyword>
<comment type="subcellular location">
    <subcellularLocation>
        <location evidence="2">Membrane</location>
    </subcellularLocation>
</comment>
<dbReference type="SUPFAM" id="SSF55961">
    <property type="entry name" value="Bet v1-like"/>
    <property type="match status" value="1"/>
</dbReference>
<dbReference type="RefSeq" id="WP_182173557.1">
    <property type="nucleotide sequence ID" value="NZ_JACFXU010000015.1"/>
</dbReference>
<dbReference type="PROSITE" id="PS51296">
    <property type="entry name" value="RIESKE"/>
    <property type="match status" value="1"/>
</dbReference>
<keyword evidence="10" id="KW-0411">Iron-sulfur</keyword>
<organism evidence="18 19">
    <name type="scientific">Sediminihaliea albiluteola</name>
    <dbReference type="NCBI Taxonomy" id="2758564"/>
    <lineage>
        <taxon>Bacteria</taxon>
        <taxon>Pseudomonadati</taxon>
        <taxon>Pseudomonadota</taxon>
        <taxon>Gammaproteobacteria</taxon>
        <taxon>Cellvibrionales</taxon>
        <taxon>Halieaceae</taxon>
        <taxon>Sediminihaliea</taxon>
    </lineage>
</organism>
<evidence type="ECO:0000313" key="18">
    <source>
        <dbReference type="EMBL" id="MBA6413700.1"/>
    </source>
</evidence>
<dbReference type="GO" id="GO:0008203">
    <property type="term" value="P:cholesterol metabolic process"/>
    <property type="evidence" value="ECO:0007669"/>
    <property type="project" value="InterPro"/>
</dbReference>
<evidence type="ECO:0000259" key="17">
    <source>
        <dbReference type="PROSITE" id="PS51296"/>
    </source>
</evidence>
<dbReference type="GO" id="GO:0016020">
    <property type="term" value="C:membrane"/>
    <property type="evidence" value="ECO:0007669"/>
    <property type="project" value="UniProtKB-SubCell"/>
</dbReference>
<evidence type="ECO:0000256" key="4">
    <source>
        <dbReference type="ARBA" id="ARBA00022692"/>
    </source>
</evidence>
<dbReference type="GO" id="GO:0046872">
    <property type="term" value="F:metal ion binding"/>
    <property type="evidence" value="ECO:0007669"/>
    <property type="project" value="UniProtKB-KW"/>
</dbReference>
<comment type="catalytic activity">
    <reaction evidence="15">
        <text>cholesterol + NADH + O2 + H(+) = 7-dehydrocholesterol + NAD(+) + 2 H2O</text>
        <dbReference type="Rhea" id="RHEA:51644"/>
        <dbReference type="ChEBI" id="CHEBI:15377"/>
        <dbReference type="ChEBI" id="CHEBI:15378"/>
        <dbReference type="ChEBI" id="CHEBI:15379"/>
        <dbReference type="ChEBI" id="CHEBI:16113"/>
        <dbReference type="ChEBI" id="CHEBI:17759"/>
        <dbReference type="ChEBI" id="CHEBI:57540"/>
        <dbReference type="ChEBI" id="CHEBI:57945"/>
        <dbReference type="EC" id="1.14.19.21"/>
    </reaction>
    <physiologicalReaction direction="left-to-right" evidence="15">
        <dbReference type="Rhea" id="RHEA:51645"/>
    </physiologicalReaction>
</comment>
<dbReference type="PANTHER" id="PTHR21266:SF32">
    <property type="entry name" value="CHOLESTEROL 7-DESATURASE NVD"/>
    <property type="match status" value="1"/>
</dbReference>
<evidence type="ECO:0000256" key="12">
    <source>
        <dbReference type="ARBA" id="ARBA00025712"/>
    </source>
</evidence>
<evidence type="ECO:0000256" key="9">
    <source>
        <dbReference type="ARBA" id="ARBA00023004"/>
    </source>
</evidence>
<dbReference type="PANTHER" id="PTHR21266">
    <property type="entry name" value="IRON-SULFUR DOMAIN CONTAINING PROTEIN"/>
    <property type="match status" value="1"/>
</dbReference>
<evidence type="ECO:0000313" key="19">
    <source>
        <dbReference type="Proteomes" id="UP000539350"/>
    </source>
</evidence>
<keyword evidence="4" id="KW-0812">Transmembrane</keyword>
<dbReference type="Proteomes" id="UP000539350">
    <property type="component" value="Unassembled WGS sequence"/>
</dbReference>
<evidence type="ECO:0000256" key="8">
    <source>
        <dbReference type="ARBA" id="ARBA00023002"/>
    </source>
</evidence>
<dbReference type="AlphaFoldDB" id="A0A7W2TXF0"/>
<evidence type="ECO:0000256" key="5">
    <source>
        <dbReference type="ARBA" id="ARBA00022714"/>
    </source>
</evidence>
<dbReference type="Pfam" id="PF19298">
    <property type="entry name" value="KshA_C"/>
    <property type="match status" value="1"/>
</dbReference>
<evidence type="ECO:0000256" key="10">
    <source>
        <dbReference type="ARBA" id="ARBA00023014"/>
    </source>
</evidence>
<proteinExistence type="inferred from homology"/>
<dbReference type="EC" id="1.14.19.21" evidence="14"/>
<dbReference type="InterPro" id="IPR017941">
    <property type="entry name" value="Rieske_2Fe-2S"/>
</dbReference>
<dbReference type="SUPFAM" id="SSF50022">
    <property type="entry name" value="ISP domain"/>
    <property type="match status" value="1"/>
</dbReference>
<evidence type="ECO:0000256" key="2">
    <source>
        <dbReference type="ARBA" id="ARBA00004370"/>
    </source>
</evidence>
<dbReference type="GO" id="GO:0051537">
    <property type="term" value="F:2 iron, 2 sulfur cluster binding"/>
    <property type="evidence" value="ECO:0007669"/>
    <property type="project" value="UniProtKB-KW"/>
</dbReference>
<dbReference type="EMBL" id="JACFXU010000015">
    <property type="protein sequence ID" value="MBA6413700.1"/>
    <property type="molecule type" value="Genomic_DNA"/>
</dbReference>
<comment type="caution">
    <text evidence="18">The sequence shown here is derived from an EMBL/GenBank/DDBJ whole genome shotgun (WGS) entry which is preliminary data.</text>
</comment>
<reference evidence="18 19" key="1">
    <citation type="submission" date="2020-07" db="EMBL/GenBank/DDBJ databases">
        <title>Halieaceae bacterium, F7430, whole genome shotgun sequencing project.</title>
        <authorList>
            <person name="Jiang S."/>
            <person name="Liu Z.W."/>
            <person name="Du Z.J."/>
        </authorList>
    </citation>
    <scope>NUCLEOTIDE SEQUENCE [LARGE SCALE GENOMIC DNA]</scope>
    <source>
        <strain evidence="18 19">F7430</strain>
    </source>
</reference>
<dbReference type="GO" id="GO:0005737">
    <property type="term" value="C:cytoplasm"/>
    <property type="evidence" value="ECO:0007669"/>
    <property type="project" value="TreeGrafter"/>
</dbReference>
<comment type="pathway">
    <text evidence="12">Steroid hormone biosynthesis; dafachronic acid biosynthesis.</text>
</comment>
<evidence type="ECO:0000256" key="14">
    <source>
        <dbReference type="ARBA" id="ARBA00026095"/>
    </source>
</evidence>
<keyword evidence="8" id="KW-0560">Oxidoreductase</keyword>
<accession>A0A7W2TXF0</accession>
<dbReference type="InterPro" id="IPR045605">
    <property type="entry name" value="KshA-like_C"/>
</dbReference>
<protein>
    <recommendedName>
        <fullName evidence="14">cholesterol 7-desaturase</fullName>
        <ecNumber evidence="14">1.14.19.21</ecNumber>
    </recommendedName>
</protein>
<keyword evidence="7" id="KW-1133">Transmembrane helix</keyword>
<evidence type="ECO:0000256" key="15">
    <source>
        <dbReference type="ARBA" id="ARBA00047853"/>
    </source>
</evidence>
<comment type="similarity">
    <text evidence="13">Belongs to the cholesterol 7-desaturase family.</text>
</comment>
<dbReference type="InterPro" id="IPR050584">
    <property type="entry name" value="Cholesterol_7-desaturase"/>
</dbReference>
<evidence type="ECO:0000256" key="7">
    <source>
        <dbReference type="ARBA" id="ARBA00022989"/>
    </source>
</evidence>
<sequence length="313" mass="36205">MSRYDFPIPYGWFYICDSTELEPGQLQPLRRFSRDLVLWRDMQGGYHVQDAYCPHLGANIAVGGVVKDNTIECPFHAWRFNTDGSVAAIPYAKRINENACLSTYPVVQHYNWIMAWYHPQEKQPLFELPKVPKLEDKAFKGPFSQAHTIKTCLQEMAENTVDSAHFQTIHQHPGPAEYDKMAFEGHSMIMESRQHFPSSRGSVEGTLSAYTAGFGFAVVEYTTLIEMFMISTQAPIEKDLSMQVNHVYYHNPEGDERTDRIGHAFVEEVNRQFRDDIPIWENKIYRAKPELCDGDGPFNKFRKWAQQFYVEEA</sequence>
<dbReference type="Pfam" id="PF00355">
    <property type="entry name" value="Rieske"/>
    <property type="match status" value="1"/>
</dbReference>
<dbReference type="GO" id="GO:0170056">
    <property type="term" value="F:cholesterol 7-desaturase [NAD(P)H] activity"/>
    <property type="evidence" value="ECO:0007669"/>
    <property type="project" value="UniProtKB-EC"/>
</dbReference>
<gene>
    <name evidence="18" type="ORF">H2508_11325</name>
</gene>
<evidence type="ECO:0000256" key="3">
    <source>
        <dbReference type="ARBA" id="ARBA00004972"/>
    </source>
</evidence>
<evidence type="ECO:0000256" key="13">
    <source>
        <dbReference type="ARBA" id="ARBA00025729"/>
    </source>
</evidence>
<feature type="domain" description="Rieske" evidence="17">
    <location>
        <begin position="13"/>
        <end position="115"/>
    </location>
</feature>
<evidence type="ECO:0000256" key="11">
    <source>
        <dbReference type="ARBA" id="ARBA00023136"/>
    </source>
</evidence>
<comment type="pathway">
    <text evidence="3">Hormone biosynthesis.</text>
</comment>
<keyword evidence="6" id="KW-0479">Metal-binding</keyword>
<name>A0A7W2TXF0_9GAMM</name>
<dbReference type="CDD" id="cd03469">
    <property type="entry name" value="Rieske_RO_Alpha_N"/>
    <property type="match status" value="1"/>
</dbReference>
<dbReference type="InterPro" id="IPR036922">
    <property type="entry name" value="Rieske_2Fe-2S_sf"/>
</dbReference>
<dbReference type="Gene3D" id="3.90.380.10">
    <property type="entry name" value="Naphthalene 1,2-dioxygenase Alpha Subunit, Chain A, domain 1"/>
    <property type="match status" value="1"/>
</dbReference>
<keyword evidence="9" id="KW-0408">Iron</keyword>
<evidence type="ECO:0000256" key="16">
    <source>
        <dbReference type="ARBA" id="ARBA00049548"/>
    </source>
</evidence>
<dbReference type="Gene3D" id="2.102.10.10">
    <property type="entry name" value="Rieske [2Fe-2S] iron-sulphur domain"/>
    <property type="match status" value="1"/>
</dbReference>
<comment type="catalytic activity">
    <reaction evidence="16">
        <text>cholesterol + NADPH + O2 + H(+) = 7-dehydrocholesterol + NADP(+) + 2 H2O</text>
        <dbReference type="Rhea" id="RHEA:45024"/>
        <dbReference type="ChEBI" id="CHEBI:15377"/>
        <dbReference type="ChEBI" id="CHEBI:15378"/>
        <dbReference type="ChEBI" id="CHEBI:15379"/>
        <dbReference type="ChEBI" id="CHEBI:16113"/>
        <dbReference type="ChEBI" id="CHEBI:17759"/>
        <dbReference type="ChEBI" id="CHEBI:57783"/>
        <dbReference type="ChEBI" id="CHEBI:58349"/>
        <dbReference type="EC" id="1.14.19.21"/>
    </reaction>
    <physiologicalReaction direction="left-to-right" evidence="16">
        <dbReference type="Rhea" id="RHEA:45025"/>
    </physiologicalReaction>
</comment>
<evidence type="ECO:0000256" key="6">
    <source>
        <dbReference type="ARBA" id="ARBA00022723"/>
    </source>
</evidence>
<evidence type="ECO:0000256" key="1">
    <source>
        <dbReference type="ARBA" id="ARBA00001962"/>
    </source>
</evidence>
<keyword evidence="19" id="KW-1185">Reference proteome</keyword>
<keyword evidence="11" id="KW-0472">Membrane</keyword>
<comment type="cofactor">
    <cofactor evidence="1">
        <name>Fe cation</name>
        <dbReference type="ChEBI" id="CHEBI:24875"/>
    </cofactor>
</comment>